<accession>A0A0P1AEC8</accession>
<dbReference type="RefSeq" id="XP_024575501.1">
    <property type="nucleotide sequence ID" value="XM_024724645.1"/>
</dbReference>
<keyword evidence="2" id="KW-1185">Reference proteome</keyword>
<dbReference type="AlphaFoldDB" id="A0A0P1AEC8"/>
<sequence>MINDLQSKQATLGKRKRYVHSEWSSVGPYKLKRVIVENGEEVVLSEEQLRKRYRKHKHTFWTIVKAIIKKPGEAIRTLAQPIPAGTEFKLSCIQDPLKRPIGEDDGNSGVHESIERYYDNAIFQVPTWTWHVLMLDKSLNLFPYLVISSASSYRNDFLA</sequence>
<dbReference type="Proteomes" id="UP000054928">
    <property type="component" value="Unassembled WGS sequence"/>
</dbReference>
<protein>
    <submittedName>
        <fullName evidence="1">Uncharacterized protein</fullName>
    </submittedName>
</protein>
<proteinExistence type="predicted"/>
<reference evidence="2" key="1">
    <citation type="submission" date="2014-09" db="EMBL/GenBank/DDBJ databases">
        <authorList>
            <person name="Sharma Rahul"/>
            <person name="Thines Marco"/>
        </authorList>
    </citation>
    <scope>NUCLEOTIDE SEQUENCE [LARGE SCALE GENOMIC DNA]</scope>
</reference>
<dbReference type="EMBL" id="CCYD01000349">
    <property type="protein sequence ID" value="CEG39132.1"/>
    <property type="molecule type" value="Genomic_DNA"/>
</dbReference>
<evidence type="ECO:0000313" key="1">
    <source>
        <dbReference type="EMBL" id="CEG39132.1"/>
    </source>
</evidence>
<evidence type="ECO:0000313" key="2">
    <source>
        <dbReference type="Proteomes" id="UP000054928"/>
    </source>
</evidence>
<dbReference type="GeneID" id="36404243"/>
<organism evidence="1 2">
    <name type="scientific">Plasmopara halstedii</name>
    <name type="common">Downy mildew of sunflower</name>
    <dbReference type="NCBI Taxonomy" id="4781"/>
    <lineage>
        <taxon>Eukaryota</taxon>
        <taxon>Sar</taxon>
        <taxon>Stramenopiles</taxon>
        <taxon>Oomycota</taxon>
        <taxon>Peronosporomycetes</taxon>
        <taxon>Peronosporales</taxon>
        <taxon>Peronosporaceae</taxon>
        <taxon>Plasmopara</taxon>
    </lineage>
</organism>
<name>A0A0P1AEC8_PLAHL</name>